<feature type="compositionally biased region" description="Polar residues" evidence="1">
    <location>
        <begin position="438"/>
        <end position="447"/>
    </location>
</feature>
<organism evidence="2 3">
    <name type="scientific">Rhodotorula mucilaginosa</name>
    <name type="common">Yeast</name>
    <name type="synonym">Rhodotorula rubra</name>
    <dbReference type="NCBI Taxonomy" id="5537"/>
    <lineage>
        <taxon>Eukaryota</taxon>
        <taxon>Fungi</taxon>
        <taxon>Dikarya</taxon>
        <taxon>Basidiomycota</taxon>
        <taxon>Pucciniomycotina</taxon>
        <taxon>Microbotryomycetes</taxon>
        <taxon>Sporidiobolales</taxon>
        <taxon>Sporidiobolaceae</taxon>
        <taxon>Rhodotorula</taxon>
    </lineage>
</organism>
<sequence length="586" mass="62133">MSGAVAGPSSTTSSPVRTRHSATHAVEPYDSPLREGDSSLASYASGGLDAAADLQTSPSRRGHGDLGDIQTVIYSKRDSKGKGKARETEYAHVADDVRIPVQVDTQTETAADPDADDEEAEERRIQENLAKWSKADAERRAALRRSSRLGSSTVVVPPPPIPGASDLIRRTSTLLRSASQRRRTSGGGAGGGRRGGPVSGGLTEEELELAAAGQVQSPVLRSLDPAGRASADSEDVASRRDRRKMSLKLDSDVDLTSSSQREQEQDPALQSASTARSNFSLPRVGEDTLGEDDDDDALRTPTTENPSRLHAAGNPFSAPSQLSLASTGTAASAKDPQTTPRHTRGGSVFIENLPPLPRSPAAEESRQNPFASPHPSPDKSSSSSSQRGSLMHGSTALRPIRSSSSFASRDPDNPFIDVVVTSPSPAKPSASSFRSGPGSISQQSFASLPSPPHSPTRGARSSPADPYSAASISTMSGSYRPPSPAFSASSNPASPLQGGGGGGSGPRRRRSYDPRTEESADYDGRLRRRDVQREYSHSRGQQQQPEEPQVGWLSWLFCGCLRPENEDGANSRDDVLEQRGRTNPME</sequence>
<dbReference type="Proteomes" id="UP000777482">
    <property type="component" value="Unassembled WGS sequence"/>
</dbReference>
<feature type="region of interest" description="Disordered" evidence="1">
    <location>
        <begin position="1"/>
        <end position="549"/>
    </location>
</feature>
<feature type="compositionally biased region" description="Acidic residues" evidence="1">
    <location>
        <begin position="111"/>
        <end position="120"/>
    </location>
</feature>
<evidence type="ECO:0000313" key="2">
    <source>
        <dbReference type="EMBL" id="KAG0657950.1"/>
    </source>
</evidence>
<feature type="compositionally biased region" description="Basic and acidic residues" evidence="1">
    <location>
        <begin position="511"/>
        <end position="537"/>
    </location>
</feature>
<feature type="compositionally biased region" description="Basic and acidic residues" evidence="1">
    <location>
        <begin position="75"/>
        <end position="98"/>
    </location>
</feature>
<keyword evidence="3" id="KW-1185">Reference proteome</keyword>
<dbReference type="OrthoDB" id="2529140at2759"/>
<proteinExistence type="predicted"/>
<feature type="compositionally biased region" description="Low complexity" evidence="1">
    <location>
        <begin position="320"/>
        <end position="333"/>
    </location>
</feature>
<evidence type="ECO:0000256" key="1">
    <source>
        <dbReference type="SAM" id="MobiDB-lite"/>
    </source>
</evidence>
<dbReference type="AlphaFoldDB" id="A0A9P6VXM8"/>
<feature type="compositionally biased region" description="Low complexity" evidence="1">
    <location>
        <begin position="485"/>
        <end position="495"/>
    </location>
</feature>
<feature type="compositionally biased region" description="Polar residues" evidence="1">
    <location>
        <begin position="268"/>
        <end position="280"/>
    </location>
</feature>
<feature type="region of interest" description="Disordered" evidence="1">
    <location>
        <begin position="564"/>
        <end position="586"/>
    </location>
</feature>
<gene>
    <name evidence="2" type="ORF">C6P46_006122</name>
</gene>
<comment type="caution">
    <text evidence="2">The sequence shown here is derived from an EMBL/GenBank/DDBJ whole genome shotgun (WGS) entry which is preliminary data.</text>
</comment>
<evidence type="ECO:0000313" key="3">
    <source>
        <dbReference type="Proteomes" id="UP000777482"/>
    </source>
</evidence>
<reference evidence="2 3" key="1">
    <citation type="submission" date="2020-11" db="EMBL/GenBank/DDBJ databases">
        <title>Kefir isolates.</title>
        <authorList>
            <person name="Marcisauskas S."/>
            <person name="Kim Y."/>
            <person name="Blasche S."/>
        </authorList>
    </citation>
    <scope>NUCLEOTIDE SEQUENCE [LARGE SCALE GENOMIC DNA]</scope>
    <source>
        <strain evidence="2 3">KR</strain>
    </source>
</reference>
<name>A0A9P6VXM8_RHOMI</name>
<feature type="compositionally biased region" description="Gly residues" evidence="1">
    <location>
        <begin position="185"/>
        <end position="199"/>
    </location>
</feature>
<accession>A0A9P6VXM8</accession>
<feature type="compositionally biased region" description="Basic and acidic residues" evidence="1">
    <location>
        <begin position="564"/>
        <end position="580"/>
    </location>
</feature>
<feature type="compositionally biased region" description="Low complexity" evidence="1">
    <location>
        <begin position="422"/>
        <end position="432"/>
    </location>
</feature>
<dbReference type="EMBL" id="PUHQ01000073">
    <property type="protein sequence ID" value="KAG0657950.1"/>
    <property type="molecule type" value="Genomic_DNA"/>
</dbReference>
<protein>
    <submittedName>
        <fullName evidence="2">Uncharacterized protein</fullName>
    </submittedName>
</protein>